<gene>
    <name evidence="2" type="ORF">ODALV1_LOCUS8134</name>
</gene>
<comment type="caution">
    <text evidence="2">The sequence shown here is derived from an EMBL/GenBank/DDBJ whole genome shotgun (WGS) entry which is preliminary data.</text>
</comment>
<feature type="region of interest" description="Disordered" evidence="1">
    <location>
        <begin position="126"/>
        <end position="165"/>
    </location>
</feature>
<dbReference type="Proteomes" id="UP001642540">
    <property type="component" value="Unassembled WGS sequence"/>
</dbReference>
<keyword evidence="3" id="KW-1185">Reference proteome</keyword>
<evidence type="ECO:0000256" key="1">
    <source>
        <dbReference type="SAM" id="MobiDB-lite"/>
    </source>
</evidence>
<proteinExistence type="predicted"/>
<name>A0ABP1Q7E0_9HEXA</name>
<feature type="compositionally biased region" description="Polar residues" evidence="1">
    <location>
        <begin position="156"/>
        <end position="165"/>
    </location>
</feature>
<sequence>MDTYVNSSEFFKDQMDLIEKARQWTTVLNLRSKQQLQAMFQDNKQDTITHLAFPGYILEVDADNEFVFIRNIDTEKRRAICIYSGCKEMPELGESWCCETHTPWMRHQHGNQGRNAEIIRKTVRFRSPPNESSSSGSHHNIVSDSSAPPTPEKIFTPTSSEADET</sequence>
<dbReference type="EMBL" id="CAXLJM020000025">
    <property type="protein sequence ID" value="CAL8092141.1"/>
    <property type="molecule type" value="Genomic_DNA"/>
</dbReference>
<organism evidence="2 3">
    <name type="scientific">Orchesella dallaii</name>
    <dbReference type="NCBI Taxonomy" id="48710"/>
    <lineage>
        <taxon>Eukaryota</taxon>
        <taxon>Metazoa</taxon>
        <taxon>Ecdysozoa</taxon>
        <taxon>Arthropoda</taxon>
        <taxon>Hexapoda</taxon>
        <taxon>Collembola</taxon>
        <taxon>Entomobryomorpha</taxon>
        <taxon>Entomobryoidea</taxon>
        <taxon>Orchesellidae</taxon>
        <taxon>Orchesellinae</taxon>
        <taxon>Orchesella</taxon>
    </lineage>
</organism>
<feature type="compositionally biased region" description="Low complexity" evidence="1">
    <location>
        <begin position="127"/>
        <end position="146"/>
    </location>
</feature>
<evidence type="ECO:0000313" key="2">
    <source>
        <dbReference type="EMBL" id="CAL8092141.1"/>
    </source>
</evidence>
<protein>
    <submittedName>
        <fullName evidence="2">Uncharacterized protein</fullName>
    </submittedName>
</protein>
<reference evidence="2 3" key="1">
    <citation type="submission" date="2024-08" db="EMBL/GenBank/DDBJ databases">
        <authorList>
            <person name="Cucini C."/>
            <person name="Frati F."/>
        </authorList>
    </citation>
    <scope>NUCLEOTIDE SEQUENCE [LARGE SCALE GENOMIC DNA]</scope>
</reference>
<evidence type="ECO:0000313" key="3">
    <source>
        <dbReference type="Proteomes" id="UP001642540"/>
    </source>
</evidence>
<accession>A0ABP1Q7E0</accession>